<dbReference type="GO" id="GO:0005737">
    <property type="term" value="C:cytoplasm"/>
    <property type="evidence" value="ECO:0007669"/>
    <property type="project" value="UniProtKB-ARBA"/>
</dbReference>
<protein>
    <recommendedName>
        <fullName evidence="4">Translation initiation factor IF-3</fullName>
    </recommendedName>
</protein>
<feature type="domain" description="Translation initiation factor 3 N-terminal" evidence="7">
    <location>
        <begin position="4"/>
        <end position="71"/>
    </location>
</feature>
<evidence type="ECO:0000256" key="1">
    <source>
        <dbReference type="ARBA" id="ARBA00005439"/>
    </source>
</evidence>
<keyword evidence="3" id="KW-0648">Protein biosynthesis</keyword>
<organism evidence="8 9">
    <name type="scientific">Paenibacillus lycopersici</name>
    <dbReference type="NCBI Taxonomy" id="2704462"/>
    <lineage>
        <taxon>Bacteria</taxon>
        <taxon>Bacillati</taxon>
        <taxon>Bacillota</taxon>
        <taxon>Bacilli</taxon>
        <taxon>Bacillales</taxon>
        <taxon>Paenibacillaceae</taxon>
        <taxon>Paenibacillus</taxon>
    </lineage>
</organism>
<dbReference type="InterPro" id="IPR019815">
    <property type="entry name" value="Translation_initiation_fac_3_C"/>
</dbReference>
<dbReference type="PANTHER" id="PTHR10938">
    <property type="entry name" value="TRANSLATION INITIATION FACTOR IF-3"/>
    <property type="match status" value="1"/>
</dbReference>
<proteinExistence type="inferred from homology"/>
<dbReference type="InterPro" id="IPR001288">
    <property type="entry name" value="Translation_initiation_fac_3"/>
</dbReference>
<reference evidence="8 9" key="1">
    <citation type="submission" date="2020-01" db="EMBL/GenBank/DDBJ databases">
        <title>Paenibacillus sp. nov., isolated from tomato rhizosphere.</title>
        <authorList>
            <person name="Weon H.-Y."/>
            <person name="Lee S.A."/>
        </authorList>
    </citation>
    <scope>NUCLEOTIDE SEQUENCE [LARGE SCALE GENOMIC DNA]</scope>
    <source>
        <strain evidence="8 9">12200R-189</strain>
    </source>
</reference>
<keyword evidence="9" id="KW-1185">Reference proteome</keyword>
<dbReference type="KEGG" id="plyc:GXP70_03565"/>
<dbReference type="GO" id="GO:0043022">
    <property type="term" value="F:ribosome binding"/>
    <property type="evidence" value="ECO:0007669"/>
    <property type="project" value="TreeGrafter"/>
</dbReference>
<evidence type="ECO:0000256" key="2">
    <source>
        <dbReference type="ARBA" id="ARBA00022540"/>
    </source>
</evidence>
<dbReference type="NCBIfam" id="TIGR00168">
    <property type="entry name" value="infC"/>
    <property type="match status" value="1"/>
</dbReference>
<evidence type="ECO:0000256" key="5">
    <source>
        <dbReference type="SAM" id="MobiDB-lite"/>
    </source>
</evidence>
<dbReference type="GO" id="GO:0032790">
    <property type="term" value="P:ribosome disassembly"/>
    <property type="evidence" value="ECO:0007669"/>
    <property type="project" value="TreeGrafter"/>
</dbReference>
<keyword evidence="2 8" id="KW-0396">Initiation factor</keyword>
<feature type="compositionally biased region" description="Basic and acidic residues" evidence="5">
    <location>
        <begin position="66"/>
        <end position="83"/>
    </location>
</feature>
<gene>
    <name evidence="8" type="primary">infC</name>
    <name evidence="8" type="ORF">GXP70_03565</name>
</gene>
<accession>A0A6C0G7J7</accession>
<evidence type="ECO:0000259" key="7">
    <source>
        <dbReference type="Pfam" id="PF05198"/>
    </source>
</evidence>
<evidence type="ECO:0000256" key="3">
    <source>
        <dbReference type="ARBA" id="ARBA00022917"/>
    </source>
</evidence>
<evidence type="ECO:0000313" key="8">
    <source>
        <dbReference type="EMBL" id="QHT63720.1"/>
    </source>
</evidence>
<feature type="region of interest" description="Disordered" evidence="5">
    <location>
        <begin position="61"/>
        <end position="83"/>
    </location>
</feature>
<sequence length="163" mass="17946">MMIVNEQIKASEVLLTGIDGEDLGIVSRSEALALAKRHNVDLVCLSLMSSPPPCRLVSRSAAKQDMNAKKQSEKRNELSQKTKEIRLTPHIEEHDYDTKLRQIEKLLEAGKAVELNVRAQGKESKEAKALLERLLADLKGKGNKETGIQVSGKGAIVKLLPAR</sequence>
<dbReference type="InterPro" id="IPR036787">
    <property type="entry name" value="T_IF-3_N_sf"/>
</dbReference>
<dbReference type="GO" id="GO:0003743">
    <property type="term" value="F:translation initiation factor activity"/>
    <property type="evidence" value="ECO:0007669"/>
    <property type="project" value="UniProtKB-UniRule"/>
</dbReference>
<dbReference type="InterPro" id="IPR019814">
    <property type="entry name" value="Translation_initiation_fac_3_N"/>
</dbReference>
<dbReference type="RefSeq" id="WP_162360279.1">
    <property type="nucleotide sequence ID" value="NZ_CP048209.1"/>
</dbReference>
<dbReference type="PANTHER" id="PTHR10938:SF0">
    <property type="entry name" value="TRANSLATION INITIATION FACTOR IF-3, MITOCHONDRIAL"/>
    <property type="match status" value="1"/>
</dbReference>
<feature type="domain" description="Translation initiation factor 3 C-terminal" evidence="6">
    <location>
        <begin position="81"/>
        <end position="161"/>
    </location>
</feature>
<dbReference type="Gene3D" id="3.30.110.10">
    <property type="entry name" value="Translation initiation factor 3 (IF-3), C-terminal domain"/>
    <property type="match status" value="1"/>
</dbReference>
<dbReference type="SUPFAM" id="SSF54364">
    <property type="entry name" value="Translation initiation factor IF3, N-terminal domain"/>
    <property type="match status" value="1"/>
</dbReference>
<comment type="similarity">
    <text evidence="1">Belongs to the IF-3 family.</text>
</comment>
<dbReference type="AlphaFoldDB" id="A0A6C0G7J7"/>
<evidence type="ECO:0000256" key="4">
    <source>
        <dbReference type="NCBIfam" id="TIGR00168"/>
    </source>
</evidence>
<evidence type="ECO:0000313" key="9">
    <source>
        <dbReference type="Proteomes" id="UP000476064"/>
    </source>
</evidence>
<dbReference type="InterPro" id="IPR036788">
    <property type="entry name" value="T_IF-3_C_sf"/>
</dbReference>
<dbReference type="Proteomes" id="UP000476064">
    <property type="component" value="Chromosome"/>
</dbReference>
<dbReference type="SUPFAM" id="SSF55200">
    <property type="entry name" value="Translation initiation factor IF3, C-terminal domain"/>
    <property type="match status" value="1"/>
</dbReference>
<dbReference type="EMBL" id="CP048209">
    <property type="protein sequence ID" value="QHT63720.1"/>
    <property type="molecule type" value="Genomic_DNA"/>
</dbReference>
<evidence type="ECO:0000259" key="6">
    <source>
        <dbReference type="Pfam" id="PF00707"/>
    </source>
</evidence>
<dbReference type="Pfam" id="PF00707">
    <property type="entry name" value="IF3_C"/>
    <property type="match status" value="1"/>
</dbReference>
<dbReference type="Gene3D" id="3.10.20.80">
    <property type="entry name" value="Translation initiation factor 3 (IF-3), N-terminal domain"/>
    <property type="match status" value="1"/>
</dbReference>
<name>A0A6C0G7J7_9BACL</name>
<dbReference type="Pfam" id="PF05198">
    <property type="entry name" value="IF3_N"/>
    <property type="match status" value="1"/>
</dbReference>